<gene>
    <name evidence="2" type="ORF">FRX48_03762</name>
</gene>
<evidence type="ECO:0000313" key="2">
    <source>
        <dbReference type="EMBL" id="KAA6412770.1"/>
    </source>
</evidence>
<feature type="region of interest" description="Disordered" evidence="1">
    <location>
        <begin position="157"/>
        <end position="184"/>
    </location>
</feature>
<name>A0A5M8PT53_9LECA</name>
<feature type="compositionally biased region" description="Basic and acidic residues" evidence="1">
    <location>
        <begin position="157"/>
        <end position="173"/>
    </location>
</feature>
<proteinExistence type="predicted"/>
<dbReference type="EMBL" id="VXIT01000005">
    <property type="protein sequence ID" value="KAA6412770.1"/>
    <property type="molecule type" value="Genomic_DNA"/>
</dbReference>
<reference evidence="2 3" key="1">
    <citation type="submission" date="2019-09" db="EMBL/GenBank/DDBJ databases">
        <title>The hologenome of the rock-dwelling lichen Lasallia pustulata.</title>
        <authorList>
            <person name="Greshake Tzovaras B."/>
            <person name="Segers F."/>
            <person name="Bicker A."/>
            <person name="Dal Grande F."/>
            <person name="Otte J."/>
            <person name="Hankeln T."/>
            <person name="Schmitt I."/>
            <person name="Ebersberger I."/>
        </authorList>
    </citation>
    <scope>NUCLEOTIDE SEQUENCE [LARGE SCALE GENOMIC DNA]</scope>
    <source>
        <strain evidence="2">A1-1</strain>
    </source>
</reference>
<protein>
    <submittedName>
        <fullName evidence="2">Uncharacterized protein</fullName>
    </submittedName>
</protein>
<evidence type="ECO:0000313" key="3">
    <source>
        <dbReference type="Proteomes" id="UP000324767"/>
    </source>
</evidence>
<evidence type="ECO:0000256" key="1">
    <source>
        <dbReference type="SAM" id="MobiDB-lite"/>
    </source>
</evidence>
<dbReference type="Proteomes" id="UP000324767">
    <property type="component" value="Unassembled WGS sequence"/>
</dbReference>
<comment type="caution">
    <text evidence="2">The sequence shown here is derived from an EMBL/GenBank/DDBJ whole genome shotgun (WGS) entry which is preliminary data.</text>
</comment>
<accession>A0A5M8PT53</accession>
<dbReference type="AlphaFoldDB" id="A0A5M8PT53"/>
<organism evidence="2 3">
    <name type="scientific">Lasallia pustulata</name>
    <dbReference type="NCBI Taxonomy" id="136370"/>
    <lineage>
        <taxon>Eukaryota</taxon>
        <taxon>Fungi</taxon>
        <taxon>Dikarya</taxon>
        <taxon>Ascomycota</taxon>
        <taxon>Pezizomycotina</taxon>
        <taxon>Lecanoromycetes</taxon>
        <taxon>OSLEUM clade</taxon>
        <taxon>Umbilicariomycetidae</taxon>
        <taxon>Umbilicariales</taxon>
        <taxon>Umbilicariaceae</taxon>
        <taxon>Lasallia</taxon>
    </lineage>
</organism>
<dbReference type="OrthoDB" id="5301876at2759"/>
<sequence>MTGKGTPPYAFFVLFKDVTLESINHKLTQSSDEGVWNLYLATDSYDVAPKKRTDNRINEGTTAPVRTFPLPSPFVEKTIEEAAEWLKAAPEDVDLDRHFFAVLDAHSEPNDTITIARIGDGAVEGREGDVQYFPVKAEEAVMYLDSMTSTAFDERLQSYQRERSRNGESDLSKGEPYNGPKVTG</sequence>